<keyword evidence="1" id="KW-1133">Transmembrane helix</keyword>
<evidence type="ECO:0000256" key="1">
    <source>
        <dbReference type="SAM" id="Phobius"/>
    </source>
</evidence>
<dbReference type="AlphaFoldDB" id="A0A0F9G650"/>
<gene>
    <name evidence="2" type="ORF">LCGC14_1949940</name>
</gene>
<proteinExistence type="predicted"/>
<keyword evidence="1" id="KW-0812">Transmembrane</keyword>
<keyword evidence="1" id="KW-0472">Membrane</keyword>
<reference evidence="2" key="1">
    <citation type="journal article" date="2015" name="Nature">
        <title>Complex archaea that bridge the gap between prokaryotes and eukaryotes.</title>
        <authorList>
            <person name="Spang A."/>
            <person name="Saw J.H."/>
            <person name="Jorgensen S.L."/>
            <person name="Zaremba-Niedzwiedzka K."/>
            <person name="Martijn J."/>
            <person name="Lind A.E."/>
            <person name="van Eijk R."/>
            <person name="Schleper C."/>
            <person name="Guy L."/>
            <person name="Ettema T.J."/>
        </authorList>
    </citation>
    <scope>NUCLEOTIDE SEQUENCE</scope>
</reference>
<organism evidence="2">
    <name type="scientific">marine sediment metagenome</name>
    <dbReference type="NCBI Taxonomy" id="412755"/>
    <lineage>
        <taxon>unclassified sequences</taxon>
        <taxon>metagenomes</taxon>
        <taxon>ecological metagenomes</taxon>
    </lineage>
</organism>
<accession>A0A0F9G650</accession>
<protein>
    <submittedName>
        <fullName evidence="2">Uncharacterized protein</fullName>
    </submittedName>
</protein>
<sequence length="184" mass="20669">MGRGGAVLGLIGIILGAGGIAFGYFIWRGQNNNLTQPKLVGVWDGLADNQDYTPYNALNNWLLEFGDNELNNTDYISVSNTDTRIVLLKSGWYRIHLSMVLMSISPSSIYTIKLLKDGIIEFFFNYYEIIGVIDSQYHSVDSSGFVYSNGTNYIEINGESLLGDNFFVHSIDYYNQLTIEFVTL</sequence>
<comment type="caution">
    <text evidence="2">The sequence shown here is derived from an EMBL/GenBank/DDBJ whole genome shotgun (WGS) entry which is preliminary data.</text>
</comment>
<name>A0A0F9G650_9ZZZZ</name>
<dbReference type="EMBL" id="LAZR01021267">
    <property type="protein sequence ID" value="KKL85916.1"/>
    <property type="molecule type" value="Genomic_DNA"/>
</dbReference>
<evidence type="ECO:0000313" key="2">
    <source>
        <dbReference type="EMBL" id="KKL85916.1"/>
    </source>
</evidence>
<feature type="transmembrane region" description="Helical" evidence="1">
    <location>
        <begin position="6"/>
        <end position="27"/>
    </location>
</feature>